<dbReference type="InterPro" id="IPR014729">
    <property type="entry name" value="Rossmann-like_a/b/a_fold"/>
</dbReference>
<proteinExistence type="inferred from homology"/>
<reference evidence="3 4" key="1">
    <citation type="journal article" date="2012" name="PLoS Pathog.">
        <title>Diverse lifestyles and strategies of plant pathogenesis encoded in the genomes of eighteen Dothideomycetes fungi.</title>
        <authorList>
            <person name="Ohm R.A."/>
            <person name="Feau N."/>
            <person name="Henrissat B."/>
            <person name="Schoch C.L."/>
            <person name="Horwitz B.A."/>
            <person name="Barry K.W."/>
            <person name="Condon B.J."/>
            <person name="Copeland A.C."/>
            <person name="Dhillon B."/>
            <person name="Glaser F."/>
            <person name="Hesse C.N."/>
            <person name="Kosti I."/>
            <person name="LaButti K."/>
            <person name="Lindquist E.A."/>
            <person name="Lucas S."/>
            <person name="Salamov A.A."/>
            <person name="Bradshaw R.E."/>
            <person name="Ciuffetti L."/>
            <person name="Hamelin R.C."/>
            <person name="Kema G.H.J."/>
            <person name="Lawrence C."/>
            <person name="Scott J.A."/>
            <person name="Spatafora J.W."/>
            <person name="Turgeon B.G."/>
            <person name="de Wit P.J.G.M."/>
            <person name="Zhong S."/>
            <person name="Goodwin S.B."/>
            <person name="Grigoriev I.V."/>
        </authorList>
    </citation>
    <scope>NUCLEOTIDE SEQUENCE [LARGE SCALE GENOMIC DNA]</scope>
    <source>
        <strain evidence="3 4">UAMH 10762</strain>
    </source>
</reference>
<dbReference type="eggNOG" id="KOG2594">
    <property type="taxonomic scope" value="Eukaryota"/>
</dbReference>
<dbReference type="PANTHER" id="PTHR20882:SF14">
    <property type="entry name" value="CYTOPLASMIC TRNA 2-THIOLATION PROTEIN 2"/>
    <property type="match status" value="1"/>
</dbReference>
<keyword evidence="2" id="KW-0819">tRNA processing</keyword>
<dbReference type="STRING" id="717646.M2NG02"/>
<dbReference type="KEGG" id="bcom:BAUCODRAFT_56334"/>
<protein>
    <recommendedName>
        <fullName evidence="5">Cytoplasmic tRNA 2-thiolation protein 2</fullName>
    </recommendedName>
</protein>
<dbReference type="GO" id="GO:0005829">
    <property type="term" value="C:cytosol"/>
    <property type="evidence" value="ECO:0007669"/>
    <property type="project" value="TreeGrafter"/>
</dbReference>
<dbReference type="RefSeq" id="XP_007674555.1">
    <property type="nucleotide sequence ID" value="XM_007676365.1"/>
</dbReference>
<accession>M2NG02</accession>
<dbReference type="GO" id="GO:0016783">
    <property type="term" value="F:sulfurtransferase activity"/>
    <property type="evidence" value="ECO:0007669"/>
    <property type="project" value="TreeGrafter"/>
</dbReference>
<evidence type="ECO:0000256" key="2">
    <source>
        <dbReference type="ARBA" id="ARBA00022694"/>
    </source>
</evidence>
<dbReference type="HAMAP" id="MF_03054">
    <property type="entry name" value="CTU2"/>
    <property type="match status" value="1"/>
</dbReference>
<evidence type="ECO:0000256" key="1">
    <source>
        <dbReference type="ARBA" id="ARBA00022490"/>
    </source>
</evidence>
<dbReference type="InterPro" id="IPR019407">
    <property type="entry name" value="CTU2"/>
</dbReference>
<gene>
    <name evidence="3" type="ORF">BAUCODRAFT_56334</name>
</gene>
<feature type="non-terminal residue" evidence="3">
    <location>
        <position position="1"/>
    </location>
</feature>
<dbReference type="OMA" id="KQRKQMM"/>
<dbReference type="SUPFAM" id="SSF52402">
    <property type="entry name" value="Adenine nucleotide alpha hydrolases-like"/>
    <property type="match status" value="1"/>
</dbReference>
<dbReference type="GeneID" id="19115525"/>
<name>M2NG02_BAUPA</name>
<dbReference type="GO" id="GO:0002143">
    <property type="term" value="P:tRNA wobble position uridine thiolation"/>
    <property type="evidence" value="ECO:0007669"/>
    <property type="project" value="TreeGrafter"/>
</dbReference>
<evidence type="ECO:0008006" key="5">
    <source>
        <dbReference type="Google" id="ProtNLM"/>
    </source>
</evidence>
<dbReference type="EMBL" id="KB445553">
    <property type="protein sequence ID" value="EMC97920.1"/>
    <property type="molecule type" value="Genomic_DNA"/>
</dbReference>
<sequence length="380" mass="41820">LCRRCQTEPPTLTVRTEPLCTACFAKYISTKIIKRMESFRVRHSDPGVSEVRTLLLPLSLGACSTVLLHVLSLHLRGQGERTGRRGFGLEVLFVHHPLADREGGEEEARRRFERVQERYAQDGHTFSSRRLSDVMESDGVRHLLDRNSPASITTASTNATAEEDLATALNTLTTSPTSRQDLTQLLLRRLIVHHANQHACEAILWGDSTTRLAERTLSETAKGRGFAVPTTVADGDAEAVYGVPFYFPMRDLLRKEVVAYAGMIEPALDDCVVQDLSSTSSAGKTVSMKNVTIDDLMTQYFESVEQEYPSIVANVVKTAGKLRLPKRTTTSALNGRGSGMEPHCELCEAPLLDGQSAPERSRLCYGCIRTLPQTTTTAAA</sequence>
<dbReference type="AlphaFoldDB" id="M2NG02"/>
<dbReference type="Gene3D" id="3.40.50.620">
    <property type="entry name" value="HUPs"/>
    <property type="match status" value="1"/>
</dbReference>
<keyword evidence="4" id="KW-1185">Reference proteome</keyword>
<feature type="non-terminal residue" evidence="3">
    <location>
        <position position="380"/>
    </location>
</feature>
<dbReference type="OrthoDB" id="25129at2759"/>
<organism evidence="3 4">
    <name type="scientific">Baudoinia panamericana (strain UAMH 10762)</name>
    <name type="common">Angels' share fungus</name>
    <name type="synonym">Baudoinia compniacensis (strain UAMH 10762)</name>
    <dbReference type="NCBI Taxonomy" id="717646"/>
    <lineage>
        <taxon>Eukaryota</taxon>
        <taxon>Fungi</taxon>
        <taxon>Dikarya</taxon>
        <taxon>Ascomycota</taxon>
        <taxon>Pezizomycotina</taxon>
        <taxon>Dothideomycetes</taxon>
        <taxon>Dothideomycetidae</taxon>
        <taxon>Mycosphaerellales</taxon>
        <taxon>Teratosphaeriaceae</taxon>
        <taxon>Baudoinia</taxon>
    </lineage>
</organism>
<evidence type="ECO:0000313" key="4">
    <source>
        <dbReference type="Proteomes" id="UP000011761"/>
    </source>
</evidence>
<dbReference type="PANTHER" id="PTHR20882">
    <property type="entry name" value="CYTOPLASMIC TRNA 2-THIOLATION PROTEIN 2"/>
    <property type="match status" value="1"/>
</dbReference>
<keyword evidence="1" id="KW-0963">Cytoplasm</keyword>
<evidence type="ECO:0000313" key="3">
    <source>
        <dbReference type="EMBL" id="EMC97920.1"/>
    </source>
</evidence>
<dbReference type="HOGENOM" id="CLU_024534_3_0_1"/>
<dbReference type="Proteomes" id="UP000011761">
    <property type="component" value="Unassembled WGS sequence"/>
</dbReference>
<dbReference type="Pfam" id="PF10288">
    <property type="entry name" value="CTU2"/>
    <property type="match status" value="1"/>
</dbReference>
<dbReference type="GO" id="GO:0000049">
    <property type="term" value="F:tRNA binding"/>
    <property type="evidence" value="ECO:0007669"/>
    <property type="project" value="InterPro"/>
</dbReference>